<accession>A0ABW6AA47</accession>
<reference evidence="2" key="1">
    <citation type="journal article" date="2019" name="Int. J. Syst. Evol. Microbiol.">
        <title>The Global Catalogue of Microorganisms (GCM) 10K type strain sequencing project: providing services to taxonomists for standard genome sequencing and annotation.</title>
        <authorList>
            <consortium name="The Broad Institute Genomics Platform"/>
            <consortium name="The Broad Institute Genome Sequencing Center for Infectious Disease"/>
            <person name="Wu L."/>
            <person name="Ma J."/>
        </authorList>
    </citation>
    <scope>NUCLEOTIDE SEQUENCE [LARGE SCALE GENOMIC DNA]</scope>
    <source>
        <strain evidence="2">KCTC 23299</strain>
    </source>
</reference>
<evidence type="ECO:0000313" key="1">
    <source>
        <dbReference type="EMBL" id="MFD2920588.1"/>
    </source>
</evidence>
<name>A0ABW6AA47_9BACT</name>
<dbReference type="RefSeq" id="WP_386099232.1">
    <property type="nucleotide sequence ID" value="NZ_JBHUOZ010000003.1"/>
</dbReference>
<proteinExistence type="predicted"/>
<gene>
    <name evidence="1" type="ORF">ACFS6H_12750</name>
</gene>
<sequence>MKKLLLVLLLGFVTLPGFSQLKSYTLSVHGDTLNRVDAKGLKQGPWIIKVENLRGERGYEEEGYFQDDVKQGTWKRFSLENGVKIAEENYKWGKLHGKSKYYTYNGGLVREESWRAMDPGKKFDTVALYDVNDPGKEINRIVVKNEGLAVKHGKWVYYDPVEGVVVETETYALNKLVNADGSVTGEDEIKPIGLTKYTPTVDSLGKKNVAKPQAIMDFEKKNAGKKKVKVRDGSTGM</sequence>
<dbReference type="SUPFAM" id="SSF82185">
    <property type="entry name" value="Histone H3 K4-specific methyltransferase SET7/9 N-terminal domain"/>
    <property type="match status" value="1"/>
</dbReference>
<dbReference type="Gene3D" id="2.20.110.10">
    <property type="entry name" value="Histone H3 K4-specific methyltransferase SET7/9 N-terminal domain"/>
    <property type="match status" value="1"/>
</dbReference>
<comment type="caution">
    <text evidence="1">The sequence shown here is derived from an EMBL/GenBank/DDBJ whole genome shotgun (WGS) entry which is preliminary data.</text>
</comment>
<evidence type="ECO:0000313" key="2">
    <source>
        <dbReference type="Proteomes" id="UP001597511"/>
    </source>
</evidence>
<dbReference type="EMBL" id="JBHUOZ010000003">
    <property type="protein sequence ID" value="MFD2920588.1"/>
    <property type="molecule type" value="Genomic_DNA"/>
</dbReference>
<protein>
    <submittedName>
        <fullName evidence="1">Toxin-antitoxin system YwqK family antitoxin</fullName>
    </submittedName>
</protein>
<dbReference type="Proteomes" id="UP001597511">
    <property type="component" value="Unassembled WGS sequence"/>
</dbReference>
<keyword evidence="2" id="KW-1185">Reference proteome</keyword>
<organism evidence="1 2">
    <name type="scientific">Terrimonas rubra</name>
    <dbReference type="NCBI Taxonomy" id="1035890"/>
    <lineage>
        <taxon>Bacteria</taxon>
        <taxon>Pseudomonadati</taxon>
        <taxon>Bacteroidota</taxon>
        <taxon>Chitinophagia</taxon>
        <taxon>Chitinophagales</taxon>
        <taxon>Chitinophagaceae</taxon>
        <taxon>Terrimonas</taxon>
    </lineage>
</organism>